<keyword evidence="2" id="KW-1185">Reference proteome</keyword>
<comment type="caution">
    <text evidence="1">The sequence shown here is derived from an EMBL/GenBank/DDBJ whole genome shotgun (WGS) entry which is preliminary data.</text>
</comment>
<dbReference type="RefSeq" id="WP_207671608.1">
    <property type="nucleotide sequence ID" value="NZ_JAFREM010000002.1"/>
</dbReference>
<reference evidence="1 2" key="1">
    <citation type="submission" date="2021-03" db="EMBL/GenBank/DDBJ databases">
        <title>Enterococcal diversity collection.</title>
        <authorList>
            <person name="Gilmore M.S."/>
            <person name="Schwartzman J."/>
            <person name="Van Tyne D."/>
            <person name="Martin M."/>
            <person name="Earl A.M."/>
            <person name="Manson A.L."/>
            <person name="Straub T."/>
            <person name="Salamzade R."/>
            <person name="Saavedra J."/>
            <person name="Lebreton F."/>
            <person name="Prichula J."/>
            <person name="Schaufler K."/>
            <person name="Gaca A."/>
            <person name="Sgardioli B."/>
            <person name="Wagenaar J."/>
            <person name="Strong T."/>
        </authorList>
    </citation>
    <scope>NUCLEOTIDE SEQUENCE [LARGE SCALE GENOMIC DNA]</scope>
    <source>
        <strain evidence="1 2">669A</strain>
    </source>
</reference>
<sequence length="103" mass="12370">MYEENFQELNLHVVELPIEWAETAPIYSGYLRELPFITGEGNSKKELYRQLLEQYQAYREEQQKDKVEDEAEEETLLSAKDFFRYYDGETPDDLSWFDLEGKE</sequence>
<organism evidence="1 2">
    <name type="scientific">Candidatus Enterococcus moelleringii</name>
    <dbReference type="NCBI Taxonomy" id="2815325"/>
    <lineage>
        <taxon>Bacteria</taxon>
        <taxon>Bacillati</taxon>
        <taxon>Bacillota</taxon>
        <taxon>Bacilli</taxon>
        <taxon>Lactobacillales</taxon>
        <taxon>Enterococcaceae</taxon>
        <taxon>Enterococcus</taxon>
    </lineage>
</organism>
<name>A0ABS3L7B6_9ENTE</name>
<protein>
    <submittedName>
        <fullName evidence="1">Uncharacterized protein</fullName>
    </submittedName>
</protein>
<accession>A0ABS3L7B6</accession>
<evidence type="ECO:0000313" key="2">
    <source>
        <dbReference type="Proteomes" id="UP000664601"/>
    </source>
</evidence>
<gene>
    <name evidence="1" type="ORF">JZO70_00725</name>
</gene>
<proteinExistence type="predicted"/>
<dbReference type="EMBL" id="JAFREM010000002">
    <property type="protein sequence ID" value="MBO1304666.1"/>
    <property type="molecule type" value="Genomic_DNA"/>
</dbReference>
<dbReference type="Proteomes" id="UP000664601">
    <property type="component" value="Unassembled WGS sequence"/>
</dbReference>
<evidence type="ECO:0000313" key="1">
    <source>
        <dbReference type="EMBL" id="MBO1304666.1"/>
    </source>
</evidence>